<protein>
    <recommendedName>
        <fullName evidence="1">DUF2007 domain-containing protein</fullName>
    </recommendedName>
</protein>
<evidence type="ECO:0000313" key="2">
    <source>
        <dbReference type="EMBL" id="TGU72220.1"/>
    </source>
</evidence>
<dbReference type="EMBL" id="SRSC01000002">
    <property type="protein sequence ID" value="TGU72220.1"/>
    <property type="molecule type" value="Genomic_DNA"/>
</dbReference>
<sequence length="59" mass="6527">MVKFYDAKTEADLSRVETVLKQAGIEYSVSSLSEPAVSGEIEVAEEDLPKAEELLLKNR</sequence>
<comment type="caution">
    <text evidence="2">The sequence shown here is derived from an EMBL/GenBank/DDBJ whole genome shotgun (WGS) entry which is preliminary data.</text>
</comment>
<dbReference type="Proteomes" id="UP000306416">
    <property type="component" value="Unassembled WGS sequence"/>
</dbReference>
<dbReference type="InterPro" id="IPR018551">
    <property type="entry name" value="DUF2007"/>
</dbReference>
<gene>
    <name evidence="2" type="ORF">E4633_07865</name>
</gene>
<proteinExistence type="predicted"/>
<keyword evidence="3" id="KW-1185">Reference proteome</keyword>
<accession>A0A4S1CGK4</accession>
<name>A0A4S1CGK4_9BACT</name>
<organism evidence="2 3">
    <name type="scientific">Geomonas terrae</name>
    <dbReference type="NCBI Taxonomy" id="2562681"/>
    <lineage>
        <taxon>Bacteria</taxon>
        <taxon>Pseudomonadati</taxon>
        <taxon>Thermodesulfobacteriota</taxon>
        <taxon>Desulfuromonadia</taxon>
        <taxon>Geobacterales</taxon>
        <taxon>Geobacteraceae</taxon>
        <taxon>Geomonas</taxon>
    </lineage>
</organism>
<feature type="domain" description="DUF2007" evidence="1">
    <location>
        <begin position="1"/>
        <end position="55"/>
    </location>
</feature>
<evidence type="ECO:0000259" key="1">
    <source>
        <dbReference type="Pfam" id="PF09413"/>
    </source>
</evidence>
<dbReference type="Pfam" id="PF09413">
    <property type="entry name" value="DUF2007"/>
    <property type="match status" value="1"/>
</dbReference>
<dbReference type="AlphaFoldDB" id="A0A4S1CGK4"/>
<reference evidence="2 3" key="1">
    <citation type="submission" date="2019-04" db="EMBL/GenBank/DDBJ databases">
        <title>Geobacter oryzae sp. nov., ferric-reducing bacteria isolated from paddy soil.</title>
        <authorList>
            <person name="Xu Z."/>
            <person name="Masuda Y."/>
            <person name="Itoh H."/>
            <person name="Senoo K."/>
        </authorList>
    </citation>
    <scope>NUCLEOTIDE SEQUENCE [LARGE SCALE GENOMIC DNA]</scope>
    <source>
        <strain evidence="2 3">Red111</strain>
    </source>
</reference>
<dbReference type="RefSeq" id="WP_135869707.1">
    <property type="nucleotide sequence ID" value="NZ_SRSC01000002.1"/>
</dbReference>
<evidence type="ECO:0000313" key="3">
    <source>
        <dbReference type="Proteomes" id="UP000306416"/>
    </source>
</evidence>